<accession>A0A9P8AVG1</accession>
<sequence>MWNHQQLPLQLNTFLRSPKLEYGFLSKKNTLSWYIRTYLYTDIAYFANNPRLGEKPASPPVPEAFENQRRIPRLVASQGSTVRRSNQVPEIYDAKQGPIYMHVCVRVRVRGPPLRNSPPQPNGFDMRMNETLVPLGGPASDRFGQYDIEITDIVELNRQADGRSALAEEAGAFGLYNKEGQVGEIGPNSFYYRYMANLQQREGEASPQRLSTGSFIGVF</sequence>
<evidence type="ECO:0000313" key="2">
    <source>
        <dbReference type="Proteomes" id="UP000812287"/>
    </source>
</evidence>
<reference evidence="1" key="1">
    <citation type="submission" date="2020-11" db="EMBL/GenBank/DDBJ databases">
        <title>Adaptations for nitrogen fixation in a non-lichenized fungal sporocarp promotes dispersal by wood-feeding termites.</title>
        <authorList>
            <consortium name="DOE Joint Genome Institute"/>
            <person name="Koch R.A."/>
            <person name="Yoon G."/>
            <person name="Arayal U."/>
            <person name="Lail K."/>
            <person name="Amirebrahimi M."/>
            <person name="Labutti K."/>
            <person name="Lipzen A."/>
            <person name="Riley R."/>
            <person name="Barry K."/>
            <person name="Henrissat B."/>
            <person name="Grigoriev I.V."/>
            <person name="Herr J.R."/>
            <person name="Aime M.C."/>
        </authorList>
    </citation>
    <scope>NUCLEOTIDE SEQUENCE</scope>
    <source>
        <strain evidence="1">MCA 3950</strain>
    </source>
</reference>
<dbReference type="RefSeq" id="XP_043041377.1">
    <property type="nucleotide sequence ID" value="XM_043177056.1"/>
</dbReference>
<proteinExistence type="predicted"/>
<comment type="caution">
    <text evidence="1">The sequence shown here is derived from an EMBL/GenBank/DDBJ whole genome shotgun (WGS) entry which is preliminary data.</text>
</comment>
<evidence type="ECO:0000313" key="1">
    <source>
        <dbReference type="EMBL" id="KAG7447877.1"/>
    </source>
</evidence>
<name>A0A9P8AVG1_9AGAR</name>
<dbReference type="EMBL" id="MU250531">
    <property type="protein sequence ID" value="KAG7447877.1"/>
    <property type="molecule type" value="Genomic_DNA"/>
</dbReference>
<keyword evidence="2" id="KW-1185">Reference proteome</keyword>
<dbReference type="GeneID" id="66099343"/>
<dbReference type="AlphaFoldDB" id="A0A9P8AVG1"/>
<gene>
    <name evidence="1" type="ORF">BT62DRAFT_1004649</name>
</gene>
<dbReference type="Proteomes" id="UP000812287">
    <property type="component" value="Unassembled WGS sequence"/>
</dbReference>
<protein>
    <submittedName>
        <fullName evidence="1">Uncharacterized protein</fullName>
    </submittedName>
</protein>
<organism evidence="1 2">
    <name type="scientific">Guyanagaster necrorhizus</name>
    <dbReference type="NCBI Taxonomy" id="856835"/>
    <lineage>
        <taxon>Eukaryota</taxon>
        <taxon>Fungi</taxon>
        <taxon>Dikarya</taxon>
        <taxon>Basidiomycota</taxon>
        <taxon>Agaricomycotina</taxon>
        <taxon>Agaricomycetes</taxon>
        <taxon>Agaricomycetidae</taxon>
        <taxon>Agaricales</taxon>
        <taxon>Marasmiineae</taxon>
        <taxon>Physalacriaceae</taxon>
        <taxon>Guyanagaster</taxon>
    </lineage>
</organism>